<keyword evidence="10" id="KW-1185">Reference proteome</keyword>
<feature type="compositionally biased region" description="Polar residues" evidence="6">
    <location>
        <begin position="1261"/>
        <end position="1284"/>
    </location>
</feature>
<dbReference type="InterPro" id="IPR011989">
    <property type="entry name" value="ARM-like"/>
</dbReference>
<evidence type="ECO:0000256" key="3">
    <source>
        <dbReference type="ARBA" id="ARBA00022737"/>
    </source>
</evidence>
<dbReference type="PANTHER" id="PTHR12607">
    <property type="entry name" value="ADENOMATOUS POLYPOSIS COLI PROTEIN FAMILY"/>
    <property type="match status" value="1"/>
</dbReference>
<feature type="compositionally biased region" description="Polar residues" evidence="6">
    <location>
        <begin position="1525"/>
        <end position="1536"/>
    </location>
</feature>
<dbReference type="PROSITE" id="PS50176">
    <property type="entry name" value="ARM_REPEAT"/>
    <property type="match status" value="1"/>
</dbReference>
<dbReference type="GO" id="GO:0007026">
    <property type="term" value="P:negative regulation of microtubule depolymerization"/>
    <property type="evidence" value="ECO:0007669"/>
    <property type="project" value="TreeGrafter"/>
</dbReference>
<evidence type="ECO:0000256" key="5">
    <source>
        <dbReference type="PROSITE-ProRule" id="PRU00259"/>
    </source>
</evidence>
<feature type="compositionally biased region" description="Basic and acidic residues" evidence="6">
    <location>
        <begin position="844"/>
        <end position="867"/>
    </location>
</feature>
<evidence type="ECO:0000256" key="6">
    <source>
        <dbReference type="SAM" id="MobiDB-lite"/>
    </source>
</evidence>
<evidence type="ECO:0000259" key="7">
    <source>
        <dbReference type="Pfam" id="PF05956"/>
    </source>
</evidence>
<feature type="compositionally biased region" description="Polar residues" evidence="6">
    <location>
        <begin position="2117"/>
        <end position="2132"/>
    </location>
</feature>
<dbReference type="Gene3D" id="1.20.5.10">
    <property type="match status" value="1"/>
</dbReference>
<feature type="region of interest" description="Disordered" evidence="6">
    <location>
        <begin position="997"/>
        <end position="1042"/>
    </location>
</feature>
<feature type="compositionally biased region" description="Low complexity" evidence="6">
    <location>
        <begin position="2330"/>
        <end position="2344"/>
    </location>
</feature>
<dbReference type="InterPro" id="IPR000225">
    <property type="entry name" value="Armadillo"/>
</dbReference>
<feature type="region of interest" description="Disordered" evidence="6">
    <location>
        <begin position="902"/>
        <end position="968"/>
    </location>
</feature>
<gene>
    <name evidence="9" type="ORF">ANANG_G00131880</name>
</gene>
<dbReference type="Gene3D" id="1.10.287.450">
    <property type="entry name" value="Helix hairpin bin"/>
    <property type="match status" value="1"/>
</dbReference>
<keyword evidence="2" id="KW-0879">Wnt signaling pathway</keyword>
<feature type="compositionally biased region" description="Polar residues" evidence="6">
    <location>
        <begin position="1981"/>
        <end position="1992"/>
    </location>
</feature>
<evidence type="ECO:0000259" key="8">
    <source>
        <dbReference type="Pfam" id="PF16689"/>
    </source>
</evidence>
<keyword evidence="4" id="KW-0175">Coiled coil</keyword>
<feature type="compositionally biased region" description="Pro residues" evidence="6">
    <location>
        <begin position="102"/>
        <end position="111"/>
    </location>
</feature>
<proteinExistence type="inferred from homology"/>
<feature type="compositionally biased region" description="Basic and acidic residues" evidence="6">
    <location>
        <begin position="792"/>
        <end position="805"/>
    </location>
</feature>
<accession>A0A9D3MFC9</accession>
<feature type="compositionally biased region" description="Basic residues" evidence="6">
    <location>
        <begin position="2397"/>
        <end position="2415"/>
    </location>
</feature>
<feature type="compositionally biased region" description="Basic and acidic residues" evidence="6">
    <location>
        <begin position="1783"/>
        <end position="1792"/>
    </location>
</feature>
<feature type="domain" description="Adenomatous polyposis coli protein basic" evidence="7">
    <location>
        <begin position="1957"/>
        <end position="2336"/>
    </location>
</feature>
<dbReference type="GO" id="GO:0016055">
    <property type="term" value="P:Wnt signaling pathway"/>
    <property type="evidence" value="ECO:0007669"/>
    <property type="project" value="UniProtKB-KW"/>
</dbReference>
<dbReference type="Gene3D" id="1.25.10.10">
    <property type="entry name" value="Leucine-rich Repeat Variant"/>
    <property type="match status" value="1"/>
</dbReference>
<dbReference type="GO" id="GO:0045295">
    <property type="term" value="F:gamma-catenin binding"/>
    <property type="evidence" value="ECO:0007669"/>
    <property type="project" value="TreeGrafter"/>
</dbReference>
<dbReference type="GO" id="GO:0007389">
    <property type="term" value="P:pattern specification process"/>
    <property type="evidence" value="ECO:0007669"/>
    <property type="project" value="TreeGrafter"/>
</dbReference>
<feature type="region of interest" description="Disordered" evidence="6">
    <location>
        <begin position="2228"/>
        <end position="2366"/>
    </location>
</feature>
<dbReference type="InterPro" id="IPR009223">
    <property type="entry name" value="APC_rpt"/>
</dbReference>
<feature type="repeat" description="ARM" evidence="5">
    <location>
        <begin position="597"/>
        <end position="639"/>
    </location>
</feature>
<feature type="region of interest" description="Disordered" evidence="6">
    <location>
        <begin position="772"/>
        <end position="868"/>
    </location>
</feature>
<feature type="compositionally biased region" description="Basic and acidic residues" evidence="6">
    <location>
        <begin position="1503"/>
        <end position="1519"/>
    </location>
</feature>
<organism evidence="9 10">
    <name type="scientific">Anguilla anguilla</name>
    <name type="common">European freshwater eel</name>
    <name type="synonym">Muraena anguilla</name>
    <dbReference type="NCBI Taxonomy" id="7936"/>
    <lineage>
        <taxon>Eukaryota</taxon>
        <taxon>Metazoa</taxon>
        <taxon>Chordata</taxon>
        <taxon>Craniata</taxon>
        <taxon>Vertebrata</taxon>
        <taxon>Euteleostomi</taxon>
        <taxon>Actinopterygii</taxon>
        <taxon>Neopterygii</taxon>
        <taxon>Teleostei</taxon>
        <taxon>Anguilliformes</taxon>
        <taxon>Anguillidae</taxon>
        <taxon>Anguilla</taxon>
    </lineage>
</organism>
<feature type="region of interest" description="Disordered" evidence="6">
    <location>
        <begin position="28"/>
        <end position="53"/>
    </location>
</feature>
<dbReference type="GO" id="GO:0007399">
    <property type="term" value="P:nervous system development"/>
    <property type="evidence" value="ECO:0007669"/>
    <property type="project" value="TreeGrafter"/>
</dbReference>
<evidence type="ECO:0000256" key="4">
    <source>
        <dbReference type="ARBA" id="ARBA00023054"/>
    </source>
</evidence>
<dbReference type="InterPro" id="IPR016024">
    <property type="entry name" value="ARM-type_fold"/>
</dbReference>
<feature type="region of interest" description="Disordered" evidence="6">
    <location>
        <begin position="1492"/>
        <end position="1550"/>
    </location>
</feature>
<dbReference type="Pfam" id="PF05923">
    <property type="entry name" value="APC_r"/>
    <property type="match status" value="2"/>
</dbReference>
<feature type="region of interest" description="Disordered" evidence="6">
    <location>
        <begin position="2383"/>
        <end position="2507"/>
    </location>
</feature>
<feature type="compositionally biased region" description="Basic residues" evidence="6">
    <location>
        <begin position="1817"/>
        <end position="1834"/>
    </location>
</feature>
<feature type="compositionally biased region" description="Polar residues" evidence="6">
    <location>
        <begin position="2257"/>
        <end position="2269"/>
    </location>
</feature>
<feature type="compositionally biased region" description="Acidic residues" evidence="6">
    <location>
        <begin position="1153"/>
        <end position="1168"/>
    </location>
</feature>
<feature type="region of interest" description="Disordered" evidence="6">
    <location>
        <begin position="1138"/>
        <end position="1222"/>
    </location>
</feature>
<feature type="region of interest" description="Disordered" evidence="6">
    <location>
        <begin position="1261"/>
        <end position="1314"/>
    </location>
</feature>
<protein>
    <submittedName>
        <fullName evidence="9">Uncharacterized protein</fullName>
    </submittedName>
</protein>
<sequence length="2507" mass="273607">MMSRSGASYDQLAQQVEDLRKENSYLRRELEDNSSHLSKLENETSHMKEGLKQLQTKLEQEARSLASTERSDTLDQLRELHMDLTHYYELKYQPHNLRAGPEAPPPRPTPHGGPSLSGEGVAMHPGAPHLLDDMLLKEEPLGETQVTTQHLEELLKERALLLKEIEREEKERCWYYTQLQALSRRLAELPRIDTFSAQIDLIGQQLEFEVQQVRSAMEERFGTSDEMVQRTQIRVARLEQLEKKLQEVHDPPSESQTNSYGKTEAESMSLSSGAEAAGESGSKVEMVFWLLSMLANRDREEMSRTFLAMSSSQESCLAMRKSGCVPLLPDEGQARREMRVLHVLEQIRTHCETGWDWIQTHLGTTSPGSAKTTAIPEAPEPQICQAMCAIMKLSFEEEYRRAMNELGGLQAVAELVHLDQVLYGMQCEPLSMALRRYAGMTLTNLTFGDVANKATLCSRKSALQAIVTQLESDSEELHQVVSSILRNLSWRADLNSKKALRDVGSVTALMTCALQATKESTLKSLLSALWNLSAHSPENKEALCSVEGSLGFLVSTLTYRCQTNQLAVMESGGGILRNVSSLVATREDYRQVLRDHNCLQILLQHLRSHSLTIVSNACGTLWNLSARSPEDQELLWDLGAVAMLRSLIHSKHKMIAMGSAAALRNLLASRPLKYKDAAVVSPGSCTPSLYMRKQKALEAELDARRLEETFDSMERRSQKVPAPALAKPLRRMESLARDYGSDSGCCFEEDEAAPSASVGLDTTSFSMLSAFLSNNAGGNPPNVPLPQQGHLQSDHQRAPPPDRDTPAVAEGLTRRAPRMAAKPRTAKDDITAPTSSEDSFSLSSEDHLADGRFGADDPRDTPYEARAKSCSPCRLWEGNGGFTQPRFAGAQALLRLKQAQSSLSTDSLNSSGSTSDGYGGGGGNKNTDQLRPAARRSVSASGRKRPDRLDLKEALYGRPEKEGRRAVPPERDVRCFVPPEKDTGCIAPEKQVHCITSKTSQLEAPEGDSEDSREAPTPVANEGKRAELPQIPPSTKHAAGAYTPPIKLSPSYQHVPLIQSVAKFGVAKTTIDVQAAQGMRRQAWVPTVLTGGALTSKLSPASCSAWSPALGQETLQRYSVENTPICFSRCSSLSSLSSADGGLEGRSQSQLENELDSDASLEIIEVEEGNLVKREEAEEDEEDENTLDDLSESQPLEEDTVTKLPTVPTSQSVEIPRPTRREKIFIRQEDQTPSSPSENCVQDSPLVLSRCSSVSSLGSFESPSFASSVQSDPGSEPISGTISPSDLPDSPGQTMPPSRCKTPCCPADPGGQETQAQMGGMGMGFGVGVGSQWEAGAWRRFAEIADFRERFNLPPDLDTMIYFTVERPTENFSCASSLSALPLHEHYIQKDVELKLTPLLHQRGGGDNDNNLGGGAWDEQGGERPSVLDMEKYSEGNSDDDIEILKECISSAMPSRFKTRSSLLANLPRPVFGAQSHRSTTQLPLYMLLPTQAPQRQPPMPGKLERGGSYHDSSYHDDSSYSDSPMNISSTTSQSDETLRYAAKEPGVDPDVRRIEELRAFSRFHKPARAAGQPPVAPDQTNRTFRRAGPAQRAAVAASQVRGGVRLQSHLLPPRQEQTRGRAGPLLGLPVIKKNVPGCGDQKGARRELTQRSFHFQSRRLQAAPGHELVCCSCGDLTKVQEEEEEPVANQERTLHAKMGGRNETAQRQININQGVNRAFPAKGKHAMIANANPSRQPLSSSLRSLSFSSLEEGQGKTWVRNRRHATPSYAQEAVRLPGGRGQFERGRERDSSPSSVSLDSEDDLLQKCITSGMPAQRKRLAAARKKKVEKRQRAKTEHEAAHNAFGSWDSDRDPGSEGDTASDSDLNSVEWRAIQEGARSVVMHLQAVSQSQEPSSETESESGLSLMSDVSSLHSRPGAKKKGGKDNRGNGKMPEGRNAGKPLDFSQRKPVPNMPVVFRGRTVIYTPKKEPISQRPPPTRVSTAKNPSLAQHRSKSLHRLAQPGEEQPEFFLPKRSSTPPARIPKSSSSGSTSSQSSAPLKRPQKKSSAPWPAEKPVQKTGGVKAAVSSPGKGRKEATSPPAAQRAAAPRPPEPKKTHKSPVRIPFMQTLPKPPSRTISPLVTSEPSNKVGQQRPPAVRGRQPVPAGSRLNPPTRSGRPPAHNSDRSGFLRQLTFIKESPPRVSRREAMGVGGSRSVPTSQCASPRRARPVAPAVFLCSSRCQELKGTVQKQQPRVQERGQNRGQGAALGQRQRLLGQSPSINRANSGSDRDLSAGRPARRAGSESPCRAPQKNGVVSSAIGSGRPRDSEAFKRYSSSPAINALNRTTSRSSMRSSSSDSSGRAKSEAGGVGRTGGVAKGGVTWRRIRDEDVPHILRSTLPSNALPLVPSPTGKTRQCRRRRAERATPRCRRRISPAGSAPAPPQPWRGAPQPRAPREPTGTAPPPSLTTEGHSGGVGHFRQSCPSKAVRVTPFNYTPSPAPCGPRHTSTQPPKISEAQEEELQAQ</sequence>
<feature type="compositionally biased region" description="Low complexity" evidence="6">
    <location>
        <begin position="266"/>
        <end position="276"/>
    </location>
</feature>
<dbReference type="GO" id="GO:0016477">
    <property type="term" value="P:cell migration"/>
    <property type="evidence" value="ECO:0007669"/>
    <property type="project" value="TreeGrafter"/>
</dbReference>
<dbReference type="GO" id="GO:0008017">
    <property type="term" value="F:microtubule binding"/>
    <property type="evidence" value="ECO:0007669"/>
    <property type="project" value="InterPro"/>
</dbReference>
<dbReference type="InterPro" id="IPR032038">
    <property type="entry name" value="APC_N"/>
</dbReference>
<dbReference type="Pfam" id="PF05956">
    <property type="entry name" value="APC_basic"/>
    <property type="match status" value="1"/>
</dbReference>
<dbReference type="SUPFAM" id="SSF82931">
    <property type="entry name" value="Tumor suppressor gene product Apc"/>
    <property type="match status" value="1"/>
</dbReference>
<feature type="compositionally biased region" description="Gly residues" evidence="6">
    <location>
        <begin position="2350"/>
        <end position="2360"/>
    </location>
</feature>
<dbReference type="GO" id="GO:0016342">
    <property type="term" value="C:catenin complex"/>
    <property type="evidence" value="ECO:0007669"/>
    <property type="project" value="TreeGrafter"/>
</dbReference>
<dbReference type="InterPro" id="IPR009224">
    <property type="entry name" value="SAMP"/>
</dbReference>
<dbReference type="Pfam" id="PF16689">
    <property type="entry name" value="APC_N_CC"/>
    <property type="match status" value="1"/>
</dbReference>
<dbReference type="SUPFAM" id="SSF48371">
    <property type="entry name" value="ARM repeat"/>
    <property type="match status" value="1"/>
</dbReference>
<reference evidence="9" key="1">
    <citation type="submission" date="2021-01" db="EMBL/GenBank/DDBJ databases">
        <title>A chromosome-scale assembly of European eel, Anguilla anguilla.</title>
        <authorList>
            <person name="Henkel C."/>
            <person name="Jong-Raadsen S.A."/>
            <person name="Dufour S."/>
            <person name="Weltzien F.-A."/>
            <person name="Palstra A.P."/>
            <person name="Pelster B."/>
            <person name="Spaink H.P."/>
            <person name="Van Den Thillart G.E."/>
            <person name="Jansen H."/>
            <person name="Zahm M."/>
            <person name="Klopp C."/>
            <person name="Cedric C."/>
            <person name="Louis A."/>
            <person name="Berthelot C."/>
            <person name="Parey E."/>
            <person name="Roest Crollius H."/>
            <person name="Montfort J."/>
            <person name="Robinson-Rechavi M."/>
            <person name="Bucao C."/>
            <person name="Bouchez O."/>
            <person name="Gislard M."/>
            <person name="Lluch J."/>
            <person name="Milhes M."/>
            <person name="Lampietro C."/>
            <person name="Lopez Roques C."/>
            <person name="Donnadieu C."/>
            <person name="Braasch I."/>
            <person name="Desvignes T."/>
            <person name="Postlethwait J."/>
            <person name="Bobe J."/>
            <person name="Guiguen Y."/>
            <person name="Dirks R."/>
        </authorList>
    </citation>
    <scope>NUCLEOTIDE SEQUENCE</scope>
    <source>
        <strain evidence="9">Tag_6206</strain>
        <tissue evidence="9">Liver</tissue>
    </source>
</reference>
<dbReference type="GO" id="GO:0008013">
    <property type="term" value="F:beta-catenin binding"/>
    <property type="evidence" value="ECO:0007669"/>
    <property type="project" value="InterPro"/>
</dbReference>
<evidence type="ECO:0000256" key="1">
    <source>
        <dbReference type="ARBA" id="ARBA00009051"/>
    </source>
</evidence>
<dbReference type="Proteomes" id="UP001044222">
    <property type="component" value="Chromosome 6"/>
</dbReference>
<feature type="compositionally biased region" description="Polar residues" evidence="6">
    <location>
        <begin position="2316"/>
        <end position="2329"/>
    </location>
</feature>
<feature type="compositionally biased region" description="Basic and acidic residues" evidence="6">
    <location>
        <begin position="1537"/>
        <end position="1550"/>
    </location>
</feature>
<name>A0A9D3MFC9_ANGAN</name>
<dbReference type="Pfam" id="PF16629">
    <property type="entry name" value="Arm_APC_u3"/>
    <property type="match status" value="1"/>
</dbReference>
<feature type="region of interest" description="Disordered" evidence="6">
    <location>
        <begin position="244"/>
        <end position="276"/>
    </location>
</feature>
<feature type="compositionally biased region" description="Low complexity" evidence="6">
    <location>
        <begin position="1890"/>
        <end position="1909"/>
    </location>
</feature>
<dbReference type="Pfam" id="PF00514">
    <property type="entry name" value="Arm"/>
    <property type="match status" value="2"/>
</dbReference>
<dbReference type="FunFam" id="1.10.287.450:FF:000002">
    <property type="entry name" value="adenomatous polyposis coli protein 2"/>
    <property type="match status" value="1"/>
</dbReference>
<dbReference type="FunFam" id="1.25.10.10:FF:001248">
    <property type="entry name" value="Adenomatous polyposis coli protein, putative"/>
    <property type="match status" value="1"/>
</dbReference>
<feature type="region of interest" description="Disordered" evidence="6">
    <location>
        <begin position="96"/>
        <end position="127"/>
    </location>
</feature>
<dbReference type="SMART" id="SM00185">
    <property type="entry name" value="ARM"/>
    <property type="match status" value="5"/>
</dbReference>
<dbReference type="SUPFAM" id="SSF58050">
    <property type="entry name" value="N-terminal coiled coil domain from apc"/>
    <property type="match status" value="1"/>
</dbReference>
<dbReference type="PANTHER" id="PTHR12607:SF3">
    <property type="entry name" value="ADENOMATOUS POLYPOSIS COLI PROTEIN 2"/>
    <property type="match status" value="1"/>
</dbReference>
<comment type="similarity">
    <text evidence="1">Belongs to the adenomatous polyposis coli (APC) family.</text>
</comment>
<feature type="compositionally biased region" description="Acidic residues" evidence="6">
    <location>
        <begin position="1177"/>
        <end position="1199"/>
    </location>
</feature>
<feature type="compositionally biased region" description="Basic and acidic residues" evidence="6">
    <location>
        <begin position="947"/>
        <end position="968"/>
    </location>
</feature>
<dbReference type="Pfam" id="PF05924">
    <property type="entry name" value="SAMP"/>
    <property type="match status" value="2"/>
</dbReference>
<evidence type="ECO:0000313" key="10">
    <source>
        <dbReference type="Proteomes" id="UP001044222"/>
    </source>
</evidence>
<dbReference type="GO" id="GO:0090090">
    <property type="term" value="P:negative regulation of canonical Wnt signaling pathway"/>
    <property type="evidence" value="ECO:0007669"/>
    <property type="project" value="TreeGrafter"/>
</dbReference>
<dbReference type="Pfam" id="PF18797">
    <property type="entry name" value="APC_rep"/>
    <property type="match status" value="1"/>
</dbReference>
<evidence type="ECO:0000313" key="9">
    <source>
        <dbReference type="EMBL" id="KAG5847966.1"/>
    </source>
</evidence>
<dbReference type="InterPro" id="IPR026818">
    <property type="entry name" value="Apc_fam"/>
</dbReference>
<feature type="compositionally biased region" description="Low complexity" evidence="6">
    <location>
        <begin position="902"/>
        <end position="916"/>
    </location>
</feature>
<dbReference type="GO" id="GO:0001708">
    <property type="term" value="P:cell fate specification"/>
    <property type="evidence" value="ECO:0007669"/>
    <property type="project" value="TreeGrafter"/>
</dbReference>
<evidence type="ECO:0000256" key="2">
    <source>
        <dbReference type="ARBA" id="ARBA00022687"/>
    </source>
</evidence>
<dbReference type="Pfam" id="PF11414">
    <property type="entry name" value="Suppressor_APC"/>
    <property type="match status" value="1"/>
</dbReference>
<dbReference type="InterPro" id="IPR009234">
    <property type="entry name" value="APC_basic_dom"/>
</dbReference>
<feature type="region of interest" description="Disordered" evidence="6">
    <location>
        <begin position="1888"/>
        <end position="2211"/>
    </location>
</feature>
<feature type="compositionally biased region" description="Low complexity" evidence="6">
    <location>
        <begin position="2027"/>
        <end position="2038"/>
    </location>
</feature>
<dbReference type="GO" id="GO:0005881">
    <property type="term" value="C:cytoplasmic microtubule"/>
    <property type="evidence" value="ECO:0007669"/>
    <property type="project" value="TreeGrafter"/>
</dbReference>
<dbReference type="EMBL" id="JAFIRN010000006">
    <property type="protein sequence ID" value="KAG5847966.1"/>
    <property type="molecule type" value="Genomic_DNA"/>
</dbReference>
<feature type="domain" description="Adenomatous polyposis coli N-terminal dimerisation" evidence="8">
    <location>
        <begin position="7"/>
        <end position="58"/>
    </location>
</feature>
<dbReference type="InterPro" id="IPR026831">
    <property type="entry name" value="APC_dom"/>
</dbReference>
<comment type="caution">
    <text evidence="9">The sequence shown here is derived from an EMBL/GenBank/DDBJ whole genome shotgun (WGS) entry which is preliminary data.</text>
</comment>
<dbReference type="InterPro" id="IPR041257">
    <property type="entry name" value="APC_rep"/>
</dbReference>
<feature type="compositionally biased region" description="Basic and acidic residues" evidence="6">
    <location>
        <begin position="28"/>
        <end position="51"/>
    </location>
</feature>
<feature type="region of interest" description="Disordered" evidence="6">
    <location>
        <begin position="1754"/>
        <end position="1868"/>
    </location>
</feature>
<keyword evidence="3" id="KW-0677">Repeat</keyword>
<dbReference type="InterPro" id="IPR036149">
    <property type="entry name" value="APC_N_sf"/>
</dbReference>
<dbReference type="GO" id="GO:0030877">
    <property type="term" value="C:beta-catenin destruction complex"/>
    <property type="evidence" value="ECO:0007669"/>
    <property type="project" value="TreeGrafter"/>
</dbReference>